<gene>
    <name evidence="4" type="ORF">Baya_3666</name>
</gene>
<dbReference type="Proteomes" id="UP000319801">
    <property type="component" value="Unassembled WGS sequence"/>
</dbReference>
<feature type="compositionally biased region" description="Basic and acidic residues" evidence="1">
    <location>
        <begin position="30"/>
        <end position="58"/>
    </location>
</feature>
<evidence type="ECO:0008006" key="6">
    <source>
        <dbReference type="Google" id="ProtNLM"/>
    </source>
</evidence>
<keyword evidence="2" id="KW-0472">Membrane</keyword>
<keyword evidence="3" id="KW-0732">Signal</keyword>
<keyword evidence="5" id="KW-1185">Reference proteome</keyword>
<evidence type="ECO:0000313" key="4">
    <source>
        <dbReference type="EMBL" id="TSK58018.1"/>
    </source>
</evidence>
<comment type="caution">
    <text evidence="4">The sequence shown here is derived from an EMBL/GenBank/DDBJ whole genome shotgun (WGS) entry which is preliminary data.</text>
</comment>
<name>A0A556TSK7_BAGYA</name>
<dbReference type="PANTHER" id="PTHR21585:SF0">
    <property type="entry name" value="ARMADILLO-LIKE HELICAL DOMAIN-CONTAINING PROTEIN 4"/>
    <property type="match status" value="1"/>
</dbReference>
<dbReference type="InterPro" id="IPR031524">
    <property type="entry name" value="ARMH4"/>
</dbReference>
<accession>A0A556TSK7</accession>
<evidence type="ECO:0000256" key="1">
    <source>
        <dbReference type="SAM" id="MobiDB-lite"/>
    </source>
</evidence>
<proteinExistence type="predicted"/>
<feature type="transmembrane region" description="Helical" evidence="2">
    <location>
        <begin position="520"/>
        <end position="541"/>
    </location>
</feature>
<feature type="region of interest" description="Disordered" evidence="1">
    <location>
        <begin position="396"/>
        <end position="421"/>
    </location>
</feature>
<feature type="region of interest" description="Disordered" evidence="1">
    <location>
        <begin position="552"/>
        <end position="581"/>
    </location>
</feature>
<dbReference type="OrthoDB" id="9904542at2759"/>
<keyword evidence="2" id="KW-0812">Transmembrane</keyword>
<feature type="region of interest" description="Disordered" evidence="1">
    <location>
        <begin position="27"/>
        <end position="58"/>
    </location>
</feature>
<dbReference type="EMBL" id="VCAZ01000016">
    <property type="protein sequence ID" value="TSK58018.1"/>
    <property type="molecule type" value="Genomic_DNA"/>
</dbReference>
<dbReference type="PANTHER" id="PTHR21585">
    <property type="entry name" value="FULL-LENGTH CDNA CLONE CS0DC025YL05 OF NEUROBLASTOMA"/>
    <property type="match status" value="1"/>
</dbReference>
<organism evidence="4 5">
    <name type="scientific">Bagarius yarrelli</name>
    <name type="common">Goonch</name>
    <name type="synonym">Bagrus yarrelli</name>
    <dbReference type="NCBI Taxonomy" id="175774"/>
    <lineage>
        <taxon>Eukaryota</taxon>
        <taxon>Metazoa</taxon>
        <taxon>Chordata</taxon>
        <taxon>Craniata</taxon>
        <taxon>Vertebrata</taxon>
        <taxon>Euteleostomi</taxon>
        <taxon>Actinopterygii</taxon>
        <taxon>Neopterygii</taxon>
        <taxon>Teleostei</taxon>
        <taxon>Ostariophysi</taxon>
        <taxon>Siluriformes</taxon>
        <taxon>Sisoridae</taxon>
        <taxon>Sisorinae</taxon>
        <taxon>Bagarius</taxon>
    </lineage>
</organism>
<reference evidence="4 5" key="1">
    <citation type="journal article" date="2019" name="Genome Biol. Evol.">
        <title>Whole-Genome Sequencing of the Giant Devil Catfish, Bagarius yarrelli.</title>
        <authorList>
            <person name="Jiang W."/>
            <person name="Lv Y."/>
            <person name="Cheng L."/>
            <person name="Yang K."/>
            <person name="Chao B."/>
            <person name="Wang X."/>
            <person name="Li Y."/>
            <person name="Pan X."/>
            <person name="You X."/>
            <person name="Zhang Y."/>
            <person name="Yang J."/>
            <person name="Li J."/>
            <person name="Zhang X."/>
            <person name="Liu S."/>
            <person name="Sun C."/>
            <person name="Yang J."/>
            <person name="Shi Q."/>
        </authorList>
    </citation>
    <scope>NUCLEOTIDE SEQUENCE [LARGE SCALE GENOMIC DNA]</scope>
    <source>
        <strain evidence="4">JWS20170419001</strain>
        <tissue evidence="4">Muscle</tissue>
    </source>
</reference>
<sequence>MLHCVLLQVLLLVGACFFTWAAPLESTNSPKERRCDRTDRQLRDTSEHPTSPHDDDKMCVIPSNPLPSFPLLQEPRGTAEVLTSIKHKEMRIAVTEGTVEHKIGVIRRSTKDYSQYREVSTKSTEEGSSKEKIQKLIPASPYESISPVDHTTGPDIENTEKELLTSPEAHAEQKVEPSLLAKQLRTDRPAPTHVSLPHSDYTSLSYSDIEKDEGTKARLLKQGEEWDVRRTKDQFNELKSSREILTEAPYSAYVSVSHSYRNINPAVTTLTISQSSNEQTGGSTQKKERVAKENLFTTAEQDKALAPGLLTLSSRLAELGDTWTEPAHLQGVEEASVLTLLQEVGTEATMSSEDLPLIFDDVTPSSSSALASELSVAMAPASGMLGKTELEQTLSMDTDHSPHQSFPGPSDWPSPWQMSGAENLDTVSSSQMLMSGPFSEAAVEHSERTESLQNPDFIPTSVNVHRLVPSPVSATTEQVADIKSTHSAVLKLVSGLEELESQVRSWVKLIREKAGYVSGMLAPVGIGIAGALLIVGALYGIRIIHRKRKNSLKHQRRKQTTEVRSGPDQAMLLADSSEDEF</sequence>
<protein>
    <recommendedName>
        <fullName evidence="6">Armadillo-like helical domain-containing protein 4</fullName>
    </recommendedName>
</protein>
<keyword evidence="2" id="KW-1133">Transmembrane helix</keyword>
<feature type="chain" id="PRO_5021721346" description="Armadillo-like helical domain-containing protein 4" evidence="3">
    <location>
        <begin position="22"/>
        <end position="581"/>
    </location>
</feature>
<feature type="signal peptide" evidence="3">
    <location>
        <begin position="1"/>
        <end position="21"/>
    </location>
</feature>
<dbReference type="AlphaFoldDB" id="A0A556TSK7"/>
<evidence type="ECO:0000256" key="3">
    <source>
        <dbReference type="SAM" id="SignalP"/>
    </source>
</evidence>
<evidence type="ECO:0000313" key="5">
    <source>
        <dbReference type="Proteomes" id="UP000319801"/>
    </source>
</evidence>
<evidence type="ECO:0000256" key="2">
    <source>
        <dbReference type="SAM" id="Phobius"/>
    </source>
</evidence>